<feature type="signal peptide" evidence="4">
    <location>
        <begin position="1"/>
        <end position="20"/>
    </location>
</feature>
<dbReference type="SUPFAM" id="SSF56935">
    <property type="entry name" value="Porins"/>
    <property type="match status" value="1"/>
</dbReference>
<comment type="caution">
    <text evidence="6">The sequence shown here is derived from an EMBL/GenBank/DDBJ whole genome shotgun (WGS) entry which is preliminary data.</text>
</comment>
<evidence type="ECO:0000256" key="1">
    <source>
        <dbReference type="ARBA" id="ARBA00004442"/>
    </source>
</evidence>
<sequence length="837" mass="96251">MKKTKNILFLFCFIALSQFASSQKLIEGKAIFKQLENRFQVNFNYLPEDAQSFEVPESLLKSSSSLEEIIYFIELHTYSNITEYKDGYYNITSYTYDFCFQFINLINEKEVSDLALIINQNVEAKTNTVGKVFVNNLKQIDHIQLRSSAYELENTPTQFSKSKRCQTVYVIQNETLDEIFIVDYLAKGIRLQNDQGIEINPKEFGSLPGLINPDVFHSLQYVPGVLSPTESISEINTRGGTHDQNLILWNGARMYQTGHFFGMISALNPFSLHEVSVYKNGSSARYGEGVSSVMNINTFSSFEENHQTTMHANLLSGSFSTQQKINNRFQIQASARYSFTDFLNSITYQNFSDRVFQNTAVTENASNEVFIQEQGFFFRDVSFEMQCQPDEKNHFKLGFMAFENQLNFDETSTDEMRTASNLLEQKNALAVASWKHQWNEKQESKINTTASYYNLFAKDASPTSSQILNQENEVLDLGLQLQHKIQLNENGNLLLGYNFQEIGVSNSNIVNQPNIEIVDQKILHIHSAFAETKFYFLNSFEATLGLRTNYYSRINEAVFEPRLNLNYRFNNGHKLFILGQIKHQSLSQVIDQQEDFFGIEKRRWTLNNNNDFQLAKSHQIEVGWNFNQQNWLLQTNLYYKTVMGLNSSSQGFQNQLENVNIIGDYTAFGWEALVQKKWRNWRVWSNFALTQNNYEFSAFTPSVFPNNFELSLSNASGITFENNGYSLSLGSRFHTGKPTTGINENSPILDPDINPSINFLSPNTDNLPVYFQVNASASKQIEFQKSQLQFGLSLMNVFNLNTELNQFYQLNEDATQVENRILQNLAFTPNAFVSFIF</sequence>
<dbReference type="Gene3D" id="2.170.130.10">
    <property type="entry name" value="TonB-dependent receptor, plug domain"/>
    <property type="match status" value="1"/>
</dbReference>
<keyword evidence="2" id="KW-0472">Membrane</keyword>
<accession>A0ABQ1SDF7</accession>
<comment type="subcellular location">
    <subcellularLocation>
        <location evidence="1">Cell outer membrane</location>
    </subcellularLocation>
</comment>
<keyword evidence="4" id="KW-0732">Signal</keyword>
<evidence type="ECO:0000256" key="4">
    <source>
        <dbReference type="SAM" id="SignalP"/>
    </source>
</evidence>
<feature type="chain" id="PRO_5045196890" description="TonB-dependent receptor plug domain-containing protein" evidence="4">
    <location>
        <begin position="21"/>
        <end position="837"/>
    </location>
</feature>
<dbReference type="RefSeq" id="WP_188457920.1">
    <property type="nucleotide sequence ID" value="NZ_BMGM01000003.1"/>
</dbReference>
<dbReference type="InterPro" id="IPR012910">
    <property type="entry name" value="Plug_dom"/>
</dbReference>
<dbReference type="Proteomes" id="UP000599179">
    <property type="component" value="Unassembled WGS sequence"/>
</dbReference>
<evidence type="ECO:0000256" key="3">
    <source>
        <dbReference type="ARBA" id="ARBA00023237"/>
    </source>
</evidence>
<reference evidence="7" key="1">
    <citation type="journal article" date="2019" name="Int. J. Syst. Evol. Microbiol.">
        <title>The Global Catalogue of Microorganisms (GCM) 10K type strain sequencing project: providing services to taxonomists for standard genome sequencing and annotation.</title>
        <authorList>
            <consortium name="The Broad Institute Genomics Platform"/>
            <consortium name="The Broad Institute Genome Sequencing Center for Infectious Disease"/>
            <person name="Wu L."/>
            <person name="Ma J."/>
        </authorList>
    </citation>
    <scope>NUCLEOTIDE SEQUENCE [LARGE SCALE GENOMIC DNA]</scope>
    <source>
        <strain evidence="7">CGMCC 1.12931</strain>
    </source>
</reference>
<evidence type="ECO:0000313" key="7">
    <source>
        <dbReference type="Proteomes" id="UP000599179"/>
    </source>
</evidence>
<proteinExistence type="predicted"/>
<dbReference type="InterPro" id="IPR036942">
    <property type="entry name" value="Beta-barrel_TonB_sf"/>
</dbReference>
<evidence type="ECO:0000313" key="6">
    <source>
        <dbReference type="EMBL" id="GGE30899.1"/>
    </source>
</evidence>
<feature type="domain" description="TonB-dependent receptor plug" evidence="5">
    <location>
        <begin position="217"/>
        <end position="289"/>
    </location>
</feature>
<protein>
    <recommendedName>
        <fullName evidence="5">TonB-dependent receptor plug domain-containing protein</fullName>
    </recommendedName>
</protein>
<evidence type="ECO:0000259" key="5">
    <source>
        <dbReference type="Pfam" id="PF07715"/>
    </source>
</evidence>
<dbReference type="Gene3D" id="2.40.170.20">
    <property type="entry name" value="TonB-dependent receptor, beta-barrel domain"/>
    <property type="match status" value="1"/>
</dbReference>
<keyword evidence="3" id="KW-0998">Cell outer membrane</keyword>
<organism evidence="6 7">
    <name type="scientific">Psychroflexus planctonicus</name>
    <dbReference type="NCBI Taxonomy" id="1526575"/>
    <lineage>
        <taxon>Bacteria</taxon>
        <taxon>Pseudomonadati</taxon>
        <taxon>Bacteroidota</taxon>
        <taxon>Flavobacteriia</taxon>
        <taxon>Flavobacteriales</taxon>
        <taxon>Flavobacteriaceae</taxon>
        <taxon>Psychroflexus</taxon>
    </lineage>
</organism>
<dbReference type="EMBL" id="BMGM01000003">
    <property type="protein sequence ID" value="GGE30899.1"/>
    <property type="molecule type" value="Genomic_DNA"/>
</dbReference>
<dbReference type="Pfam" id="PF07715">
    <property type="entry name" value="Plug"/>
    <property type="match status" value="1"/>
</dbReference>
<name>A0ABQ1SDF7_9FLAO</name>
<keyword evidence="7" id="KW-1185">Reference proteome</keyword>
<evidence type="ECO:0000256" key="2">
    <source>
        <dbReference type="ARBA" id="ARBA00023136"/>
    </source>
</evidence>
<dbReference type="InterPro" id="IPR037066">
    <property type="entry name" value="Plug_dom_sf"/>
</dbReference>
<gene>
    <name evidence="6" type="ORF">GCM10010832_09170</name>
</gene>